<evidence type="ECO:0000313" key="2">
    <source>
        <dbReference type="EMBL" id="MBF8189336.1"/>
    </source>
</evidence>
<organism evidence="2 3">
    <name type="scientific">Nonomuraea cypriaca</name>
    <dbReference type="NCBI Taxonomy" id="1187855"/>
    <lineage>
        <taxon>Bacteria</taxon>
        <taxon>Bacillati</taxon>
        <taxon>Actinomycetota</taxon>
        <taxon>Actinomycetes</taxon>
        <taxon>Streptosporangiales</taxon>
        <taxon>Streptosporangiaceae</taxon>
        <taxon>Nonomuraea</taxon>
    </lineage>
</organism>
<evidence type="ECO:0000313" key="3">
    <source>
        <dbReference type="Proteomes" id="UP000605361"/>
    </source>
</evidence>
<feature type="region of interest" description="Disordered" evidence="1">
    <location>
        <begin position="35"/>
        <end position="54"/>
    </location>
</feature>
<protein>
    <submittedName>
        <fullName evidence="2">Uncharacterized protein</fullName>
    </submittedName>
</protein>
<proteinExistence type="predicted"/>
<comment type="caution">
    <text evidence="2">The sequence shown here is derived from an EMBL/GenBank/DDBJ whole genome shotgun (WGS) entry which is preliminary data.</text>
</comment>
<keyword evidence="3" id="KW-1185">Reference proteome</keyword>
<reference evidence="2" key="1">
    <citation type="submission" date="2020-11" db="EMBL/GenBank/DDBJ databases">
        <title>Whole-genome analyses of Nonomuraea sp. K274.</title>
        <authorList>
            <person name="Veyisoglu A."/>
        </authorList>
    </citation>
    <scope>NUCLEOTIDE SEQUENCE</scope>
    <source>
        <strain evidence="2">K274</strain>
    </source>
</reference>
<evidence type="ECO:0000256" key="1">
    <source>
        <dbReference type="SAM" id="MobiDB-lite"/>
    </source>
</evidence>
<dbReference type="EMBL" id="JADOGI010000088">
    <property type="protein sequence ID" value="MBF8189336.1"/>
    <property type="molecule type" value="Genomic_DNA"/>
</dbReference>
<dbReference type="RefSeq" id="WP_195898271.1">
    <property type="nucleotide sequence ID" value="NZ_JADOGI010000088.1"/>
</dbReference>
<name>A0A931F2R1_9ACTN</name>
<sequence length="89" mass="9924">MAKPEHPDHPDVEISASVKARELRFHERPDVAVHRVAEPDGESASGSDRTNLPDQVATHITYRDISLDFRVVSQLTDPEDRLGHTGQES</sequence>
<feature type="compositionally biased region" description="Polar residues" evidence="1">
    <location>
        <begin position="44"/>
        <end position="53"/>
    </location>
</feature>
<dbReference type="AlphaFoldDB" id="A0A931F2R1"/>
<gene>
    <name evidence="2" type="ORF">ITP53_27105</name>
</gene>
<accession>A0A931F2R1</accession>
<dbReference type="Proteomes" id="UP000605361">
    <property type="component" value="Unassembled WGS sequence"/>
</dbReference>